<proteinExistence type="predicted"/>
<name>X1VKN8_9ZZZZ</name>
<evidence type="ECO:0000313" key="1">
    <source>
        <dbReference type="EMBL" id="GAJ19737.1"/>
    </source>
</evidence>
<reference evidence="1" key="1">
    <citation type="journal article" date="2014" name="Front. Microbiol.">
        <title>High frequency of phylogenetically diverse reductive dehalogenase-homologous genes in deep subseafloor sedimentary metagenomes.</title>
        <authorList>
            <person name="Kawai M."/>
            <person name="Futagami T."/>
            <person name="Toyoda A."/>
            <person name="Takaki Y."/>
            <person name="Nishi S."/>
            <person name="Hori S."/>
            <person name="Arai W."/>
            <person name="Tsubouchi T."/>
            <person name="Morono Y."/>
            <person name="Uchiyama I."/>
            <person name="Ito T."/>
            <person name="Fujiyama A."/>
            <person name="Inagaki F."/>
            <person name="Takami H."/>
        </authorList>
    </citation>
    <scope>NUCLEOTIDE SEQUENCE</scope>
    <source>
        <strain evidence="1">Expedition CK06-06</strain>
    </source>
</reference>
<comment type="caution">
    <text evidence="1">The sequence shown here is derived from an EMBL/GenBank/DDBJ whole genome shotgun (WGS) entry which is preliminary data.</text>
</comment>
<accession>X1VKN8</accession>
<organism evidence="1">
    <name type="scientific">marine sediment metagenome</name>
    <dbReference type="NCBI Taxonomy" id="412755"/>
    <lineage>
        <taxon>unclassified sequences</taxon>
        <taxon>metagenomes</taxon>
        <taxon>ecological metagenomes</taxon>
    </lineage>
</organism>
<dbReference type="AlphaFoldDB" id="X1VKN8"/>
<protein>
    <submittedName>
        <fullName evidence="1">Uncharacterized protein</fullName>
    </submittedName>
</protein>
<dbReference type="EMBL" id="BARW01043406">
    <property type="protein sequence ID" value="GAJ19737.1"/>
    <property type="molecule type" value="Genomic_DNA"/>
</dbReference>
<gene>
    <name evidence="1" type="ORF">S12H4_63595</name>
</gene>
<feature type="non-terminal residue" evidence="1">
    <location>
        <position position="1"/>
    </location>
</feature>
<feature type="non-terminal residue" evidence="1">
    <location>
        <position position="34"/>
    </location>
</feature>
<sequence>SNYGWKNKLMDNILDIKNEISEKLIVLTTHVTFS</sequence>